<comment type="caution">
    <text evidence="4">The sequence shown here is derived from an EMBL/GenBank/DDBJ whole genome shotgun (WGS) entry which is preliminary data.</text>
</comment>
<dbReference type="PANTHER" id="PTHR48051:SF1">
    <property type="entry name" value="RAS SUPPRESSOR PROTEIN 1"/>
    <property type="match status" value="1"/>
</dbReference>
<dbReference type="EMBL" id="AGNL01018173">
    <property type="protein sequence ID" value="EJK63551.1"/>
    <property type="molecule type" value="Genomic_DNA"/>
</dbReference>
<evidence type="ECO:0000256" key="1">
    <source>
        <dbReference type="ARBA" id="ARBA00022614"/>
    </source>
</evidence>
<dbReference type="SMART" id="SM00369">
    <property type="entry name" value="LRR_TYP"/>
    <property type="match status" value="4"/>
</dbReference>
<evidence type="ECO:0008006" key="6">
    <source>
        <dbReference type="Google" id="ProtNLM"/>
    </source>
</evidence>
<sequence length="334" mass="35903">GKELSNMPGALMAELTADCANGGGTVGGRVRRLVLARNSVEQLDFLAVLTGLTYLDAGQNNVRDLPDVLAKTPIVELRIARNQLSSRAIASSSAFRVGDPVSTFATTLSTLDISGNGLEWLPGALSTLPNLSTLILANNNLTTLAAGTSDGEESGWQKGYTSLETLNLAGNNISNLGDLPINLIECCPLLRNLSLANNELTLIPPELGVLDSLTSFDLTGNPQRGVRMDILCRRASDQLAYLRSRLGENDLQSLESKRKAASGTAPSGDVGEEADASSCSTQRIDELRRSIEDITLQLNNVYLTEAKKYALKKEMKMLKASLIKVERQAKQMNR</sequence>
<dbReference type="PANTHER" id="PTHR48051">
    <property type="match status" value="1"/>
</dbReference>
<gene>
    <name evidence="4" type="ORF">THAOC_15782</name>
</gene>
<dbReference type="Pfam" id="PF00560">
    <property type="entry name" value="LRR_1"/>
    <property type="match status" value="3"/>
</dbReference>
<evidence type="ECO:0000256" key="2">
    <source>
        <dbReference type="ARBA" id="ARBA00022737"/>
    </source>
</evidence>
<dbReference type="OrthoDB" id="660555at2759"/>
<dbReference type="Gene3D" id="3.80.10.10">
    <property type="entry name" value="Ribonuclease Inhibitor"/>
    <property type="match status" value="1"/>
</dbReference>
<evidence type="ECO:0000313" key="4">
    <source>
        <dbReference type="EMBL" id="EJK63551.1"/>
    </source>
</evidence>
<reference evidence="4 5" key="1">
    <citation type="journal article" date="2012" name="Genome Biol.">
        <title>Genome and low-iron response of an oceanic diatom adapted to chronic iron limitation.</title>
        <authorList>
            <person name="Lommer M."/>
            <person name="Specht M."/>
            <person name="Roy A.S."/>
            <person name="Kraemer L."/>
            <person name="Andreson R."/>
            <person name="Gutowska M.A."/>
            <person name="Wolf J."/>
            <person name="Bergner S.V."/>
            <person name="Schilhabel M.B."/>
            <person name="Klostermeier U.C."/>
            <person name="Beiko R.G."/>
            <person name="Rosenstiel P."/>
            <person name="Hippler M."/>
            <person name="Laroche J."/>
        </authorList>
    </citation>
    <scope>NUCLEOTIDE SEQUENCE [LARGE SCALE GENOMIC DNA]</scope>
    <source>
        <strain evidence="4 5">CCMP1005</strain>
    </source>
</reference>
<evidence type="ECO:0000256" key="3">
    <source>
        <dbReference type="SAM" id="MobiDB-lite"/>
    </source>
</evidence>
<dbReference type="PROSITE" id="PS51450">
    <property type="entry name" value="LRR"/>
    <property type="match status" value="1"/>
</dbReference>
<dbReference type="Proteomes" id="UP000266841">
    <property type="component" value="Unassembled WGS sequence"/>
</dbReference>
<dbReference type="InterPro" id="IPR050216">
    <property type="entry name" value="LRR_domain-containing"/>
</dbReference>
<protein>
    <recommendedName>
        <fullName evidence="6">Leucine-rich repeat protein</fullName>
    </recommendedName>
</protein>
<accession>K0SR85</accession>
<dbReference type="eggNOG" id="KOG0619">
    <property type="taxonomic scope" value="Eukaryota"/>
</dbReference>
<keyword evidence="2" id="KW-0677">Repeat</keyword>
<keyword evidence="5" id="KW-1185">Reference proteome</keyword>
<dbReference type="InterPro" id="IPR032675">
    <property type="entry name" value="LRR_dom_sf"/>
</dbReference>
<name>K0SR85_THAOC</name>
<keyword evidence="1" id="KW-0433">Leucine-rich repeat</keyword>
<dbReference type="SUPFAM" id="SSF52058">
    <property type="entry name" value="L domain-like"/>
    <property type="match status" value="1"/>
</dbReference>
<organism evidence="4 5">
    <name type="scientific">Thalassiosira oceanica</name>
    <name type="common">Marine diatom</name>
    <dbReference type="NCBI Taxonomy" id="159749"/>
    <lineage>
        <taxon>Eukaryota</taxon>
        <taxon>Sar</taxon>
        <taxon>Stramenopiles</taxon>
        <taxon>Ochrophyta</taxon>
        <taxon>Bacillariophyta</taxon>
        <taxon>Coscinodiscophyceae</taxon>
        <taxon>Thalassiosirophycidae</taxon>
        <taxon>Thalassiosirales</taxon>
        <taxon>Thalassiosiraceae</taxon>
        <taxon>Thalassiosira</taxon>
    </lineage>
</organism>
<dbReference type="InterPro" id="IPR003591">
    <property type="entry name" value="Leu-rich_rpt_typical-subtyp"/>
</dbReference>
<dbReference type="AlphaFoldDB" id="K0SR85"/>
<proteinExistence type="predicted"/>
<dbReference type="GO" id="GO:0005737">
    <property type="term" value="C:cytoplasm"/>
    <property type="evidence" value="ECO:0007669"/>
    <property type="project" value="TreeGrafter"/>
</dbReference>
<feature type="non-terminal residue" evidence="4">
    <location>
        <position position="1"/>
    </location>
</feature>
<dbReference type="InterPro" id="IPR001611">
    <property type="entry name" value="Leu-rich_rpt"/>
</dbReference>
<evidence type="ECO:0000313" key="5">
    <source>
        <dbReference type="Proteomes" id="UP000266841"/>
    </source>
</evidence>
<feature type="region of interest" description="Disordered" evidence="3">
    <location>
        <begin position="253"/>
        <end position="281"/>
    </location>
</feature>